<comment type="caution">
    <text evidence="2">The sequence shown here is derived from an EMBL/GenBank/DDBJ whole genome shotgun (WGS) entry which is preliminary data.</text>
</comment>
<organism evidence="2 3">
    <name type="scientific">Hermanssonia centrifuga</name>
    <dbReference type="NCBI Taxonomy" id="98765"/>
    <lineage>
        <taxon>Eukaryota</taxon>
        <taxon>Fungi</taxon>
        <taxon>Dikarya</taxon>
        <taxon>Basidiomycota</taxon>
        <taxon>Agaricomycotina</taxon>
        <taxon>Agaricomycetes</taxon>
        <taxon>Polyporales</taxon>
        <taxon>Meruliaceae</taxon>
        <taxon>Hermanssonia</taxon>
    </lineage>
</organism>
<evidence type="ECO:0000313" key="3">
    <source>
        <dbReference type="Proteomes" id="UP000186601"/>
    </source>
</evidence>
<gene>
    <name evidence="2" type="ORF">PHLCEN_2v3844</name>
</gene>
<dbReference type="Proteomes" id="UP000186601">
    <property type="component" value="Unassembled WGS sequence"/>
</dbReference>
<sequence>MKSIKPAHADGGRIRRRNTSRKQSTSKVKKVAAKPVHPSATALSVSSTATPSTPDIPITLAADQKPNEQTSVSPARPRKQSKAPTQTPVVIACRACGQRDVPLMMGGRKYQPHTLFSTPDYCCAGFCRICIETSKAVDQVPAAPARQSVRSPTSNPMYIPSVTQPSPTSGSLSGPHMPSHGACLPSTPSQTQNLRYKTDQPQG</sequence>
<evidence type="ECO:0000256" key="1">
    <source>
        <dbReference type="SAM" id="MobiDB-lite"/>
    </source>
</evidence>
<accession>A0A2R6QBH1</accession>
<evidence type="ECO:0000313" key="2">
    <source>
        <dbReference type="EMBL" id="PSS05464.1"/>
    </source>
</evidence>
<name>A0A2R6QBH1_9APHY</name>
<feature type="compositionally biased region" description="Low complexity" evidence="1">
    <location>
        <begin position="38"/>
        <end position="53"/>
    </location>
</feature>
<dbReference type="OrthoDB" id="5338195at2759"/>
<feature type="region of interest" description="Disordered" evidence="1">
    <location>
        <begin position="1"/>
        <end position="85"/>
    </location>
</feature>
<dbReference type="AlphaFoldDB" id="A0A2R6QBH1"/>
<reference evidence="2 3" key="1">
    <citation type="submission" date="2018-02" db="EMBL/GenBank/DDBJ databases">
        <title>Genome sequence of the basidiomycete white-rot fungus Phlebia centrifuga.</title>
        <authorList>
            <person name="Granchi Z."/>
            <person name="Peng M."/>
            <person name="de Vries R.P."/>
            <person name="Hilden K."/>
            <person name="Makela M.R."/>
            <person name="Grigoriev I."/>
            <person name="Riley R."/>
        </authorList>
    </citation>
    <scope>NUCLEOTIDE SEQUENCE [LARGE SCALE GENOMIC DNA]</scope>
    <source>
        <strain evidence="2 3">FBCC195</strain>
    </source>
</reference>
<dbReference type="EMBL" id="MLYV02000371">
    <property type="protein sequence ID" value="PSS05464.1"/>
    <property type="molecule type" value="Genomic_DNA"/>
</dbReference>
<proteinExistence type="predicted"/>
<feature type="compositionally biased region" description="Polar residues" evidence="1">
    <location>
        <begin position="148"/>
        <end position="172"/>
    </location>
</feature>
<feature type="region of interest" description="Disordered" evidence="1">
    <location>
        <begin position="138"/>
        <end position="203"/>
    </location>
</feature>
<keyword evidence="3" id="KW-1185">Reference proteome</keyword>
<protein>
    <submittedName>
        <fullName evidence="2">Uncharacterized protein</fullName>
    </submittedName>
</protein>
<feature type="compositionally biased region" description="Polar residues" evidence="1">
    <location>
        <begin position="186"/>
        <end position="203"/>
    </location>
</feature>